<evidence type="ECO:0000313" key="2">
    <source>
        <dbReference type="Proteomes" id="UP000007797"/>
    </source>
</evidence>
<evidence type="ECO:0000313" key="1">
    <source>
        <dbReference type="EMBL" id="EGG19262.1"/>
    </source>
</evidence>
<dbReference type="InterPro" id="IPR036770">
    <property type="entry name" value="Ankyrin_rpt-contain_sf"/>
</dbReference>
<dbReference type="GeneID" id="14871450"/>
<gene>
    <name evidence="1" type="ORF">DFA_02048</name>
</gene>
<reference evidence="2" key="1">
    <citation type="journal article" date="2011" name="Genome Res.">
        <title>Phylogeny-wide analysis of social amoeba genomes highlights ancient origins for complex intercellular communication.</title>
        <authorList>
            <person name="Heidel A.J."/>
            <person name="Lawal H.M."/>
            <person name="Felder M."/>
            <person name="Schilde C."/>
            <person name="Helps N.R."/>
            <person name="Tunggal B."/>
            <person name="Rivero F."/>
            <person name="John U."/>
            <person name="Schleicher M."/>
            <person name="Eichinger L."/>
            <person name="Platzer M."/>
            <person name="Noegel A.A."/>
            <person name="Schaap P."/>
            <person name="Gloeckner G."/>
        </authorList>
    </citation>
    <scope>NUCLEOTIDE SEQUENCE [LARGE SCALE GENOMIC DNA]</scope>
    <source>
        <strain evidence="2">SH3</strain>
    </source>
</reference>
<name>F4PYJ6_CACFS</name>
<dbReference type="KEGG" id="dfa:DFA_02048"/>
<dbReference type="Proteomes" id="UP000007797">
    <property type="component" value="Unassembled WGS sequence"/>
</dbReference>
<organism evidence="1 2">
    <name type="scientific">Cavenderia fasciculata</name>
    <name type="common">Slime mold</name>
    <name type="synonym">Dictyostelium fasciculatum</name>
    <dbReference type="NCBI Taxonomy" id="261658"/>
    <lineage>
        <taxon>Eukaryota</taxon>
        <taxon>Amoebozoa</taxon>
        <taxon>Evosea</taxon>
        <taxon>Eumycetozoa</taxon>
        <taxon>Dictyostelia</taxon>
        <taxon>Acytosteliales</taxon>
        <taxon>Cavenderiaceae</taxon>
        <taxon>Cavenderia</taxon>
    </lineage>
</organism>
<proteinExistence type="predicted"/>
<sequence length="594" mass="69244">MLVANISQQHLEKHCLLYDQDQFQEFIYYISKKSFNEDEIILTGKENSSSNNSIDDWRRTGGDSIQLSSNQNNNNNQNNNQNNNIFSSQLILETIDRIEFIFDQYYEYKDEKQKEIFKKLKSYCEDQFDYLDATQKKIILFSEILQFIGGNGVNLAKHMLQWSFNQQESTTKMLQHVINKFGYACVFKNGSESQVQETIDQIDKSYLENNQYRWWVDCYCIATGHLSVLQFLQKQNTLFKSQHQFQTLYDTSMQECLNYSLENQRLDAISFLLANKLKPTSPQLQKALEKNNIKLVKLLYENNKKAITGGKFLLSVWDKESIAFYDKILASSNSTTNSKRGDKRLYLTPSLLKQDNLEMFIHLLEALGSGESDARIKEVFDAVQSATPTRIEKYCRDYYLKNQLHLQRPINIGNLLVNGHFDFIKQLQDLNLPLTFTFTSLIGKIGDVGWIPILTKYSAISDWPRDVLASAIQSGRLEMAKYVVKYLSEQGKKVQLTLSHSSYPSLGHNGTIDFSIPYYLVHFEDYQMAEWLLWNVPLLPSDDTPEQLSKFQDAFQNEQNQEIYINYYFLSNDTKLLINNYLQQKLSNQFKLNI</sequence>
<accession>F4PYJ6</accession>
<protein>
    <submittedName>
        <fullName evidence="1">Uncharacterized protein</fullName>
    </submittedName>
</protein>
<dbReference type="Gene3D" id="1.25.40.20">
    <property type="entry name" value="Ankyrin repeat-containing domain"/>
    <property type="match status" value="1"/>
</dbReference>
<dbReference type="AlphaFoldDB" id="F4PYJ6"/>
<keyword evidence="2" id="KW-1185">Reference proteome</keyword>
<dbReference type="EMBL" id="GL883015">
    <property type="protein sequence ID" value="EGG19262.1"/>
    <property type="molecule type" value="Genomic_DNA"/>
</dbReference>
<dbReference type="RefSeq" id="XP_004357533.1">
    <property type="nucleotide sequence ID" value="XM_004357476.1"/>
</dbReference>
<dbReference type="SUPFAM" id="SSF48403">
    <property type="entry name" value="Ankyrin repeat"/>
    <property type="match status" value="1"/>
</dbReference>